<organism evidence="6 7">
    <name type="scientific">Bradyrhizobium zhanjiangense</name>
    <dbReference type="NCBI Taxonomy" id="1325107"/>
    <lineage>
        <taxon>Bacteria</taxon>
        <taxon>Pseudomonadati</taxon>
        <taxon>Pseudomonadota</taxon>
        <taxon>Alphaproteobacteria</taxon>
        <taxon>Hyphomicrobiales</taxon>
        <taxon>Nitrobacteraceae</taxon>
        <taxon>Bradyrhizobium</taxon>
    </lineage>
</organism>
<dbReference type="InterPro" id="IPR001638">
    <property type="entry name" value="Solute-binding_3/MltF_N"/>
</dbReference>
<proteinExistence type="inferred from homology"/>
<comment type="similarity">
    <text evidence="2 4">Belongs to the bacterial solute-binding protein 3 family.</text>
</comment>
<dbReference type="PROSITE" id="PS01039">
    <property type="entry name" value="SBP_BACTERIAL_3"/>
    <property type="match status" value="1"/>
</dbReference>
<protein>
    <submittedName>
        <fullName evidence="6">ABC transporter substrate-binding protein</fullName>
    </submittedName>
</protein>
<name>A0A4Q0Q4X0_9BRAD</name>
<evidence type="ECO:0000256" key="2">
    <source>
        <dbReference type="ARBA" id="ARBA00010333"/>
    </source>
</evidence>
<dbReference type="PROSITE" id="PS51257">
    <property type="entry name" value="PROKAR_LIPOPROTEIN"/>
    <property type="match status" value="1"/>
</dbReference>
<dbReference type="AlphaFoldDB" id="A0A4Q0Q4X0"/>
<sequence length="305" mass="33350">MTEYRLIFSLMLEERYMSLKIVACLVLSGLALASCLPTGSAYAQDTKKAINAGVINYYPPLEFKDPKTGELTGFDIELFKAMAQKIGVTVNFVEFSFADLASFAPLKTGRVDIYASGTMTDTPERRENGVSFIDYVYDPYFFFTLSANADQFKKPETLCGKRITNTRVSQVMVAAVDKWSEENCTKPGKPAVVLVGAATNAEQQLNLKQGRADAGFTSALLLAYQNKLQGNVYQILGKPLIKSVIGMAFLSANTELADSLKKALDELIADGTYVQLLHKWDLTEEDSSIGKASSINAGPNLNVVK</sequence>
<evidence type="ECO:0000313" key="7">
    <source>
        <dbReference type="Proteomes" id="UP000290174"/>
    </source>
</evidence>
<dbReference type="EMBL" id="RKMK01000090">
    <property type="protein sequence ID" value="RXG83874.1"/>
    <property type="molecule type" value="Genomic_DNA"/>
</dbReference>
<evidence type="ECO:0000313" key="6">
    <source>
        <dbReference type="EMBL" id="RXG83874.1"/>
    </source>
</evidence>
<dbReference type="SUPFAM" id="SSF53850">
    <property type="entry name" value="Periplasmic binding protein-like II"/>
    <property type="match status" value="1"/>
</dbReference>
<comment type="caution">
    <text evidence="6">The sequence shown here is derived from an EMBL/GenBank/DDBJ whole genome shotgun (WGS) entry which is preliminary data.</text>
</comment>
<dbReference type="Pfam" id="PF00497">
    <property type="entry name" value="SBP_bac_3"/>
    <property type="match status" value="1"/>
</dbReference>
<dbReference type="GO" id="GO:0030313">
    <property type="term" value="C:cell envelope"/>
    <property type="evidence" value="ECO:0007669"/>
    <property type="project" value="UniProtKB-SubCell"/>
</dbReference>
<dbReference type="InterPro" id="IPR018313">
    <property type="entry name" value="SBP_3_CS"/>
</dbReference>
<evidence type="ECO:0000256" key="4">
    <source>
        <dbReference type="RuleBase" id="RU003744"/>
    </source>
</evidence>
<reference evidence="6 7" key="1">
    <citation type="submission" date="2018-11" db="EMBL/GenBank/DDBJ databases">
        <title>Bradyrhizobium sp. nov., isolated from effective nodules of peanut in China.</title>
        <authorList>
            <person name="Li Y."/>
        </authorList>
    </citation>
    <scope>NUCLEOTIDE SEQUENCE [LARGE SCALE GENOMIC DNA]</scope>
    <source>
        <strain evidence="6 7">CCBAU 51770</strain>
    </source>
</reference>
<comment type="subcellular location">
    <subcellularLocation>
        <location evidence="1">Cell envelope</location>
    </subcellularLocation>
</comment>
<gene>
    <name evidence="6" type="ORF">EAS61_40715</name>
</gene>
<keyword evidence="3" id="KW-0732">Signal</keyword>
<dbReference type="Proteomes" id="UP000290174">
    <property type="component" value="Unassembled WGS sequence"/>
</dbReference>
<dbReference type="PANTHER" id="PTHR35936">
    <property type="entry name" value="MEMBRANE-BOUND LYTIC MUREIN TRANSGLYCOSYLASE F"/>
    <property type="match status" value="1"/>
</dbReference>
<accession>A0A4Q0Q4X0</accession>
<dbReference type="Gene3D" id="3.40.190.10">
    <property type="entry name" value="Periplasmic binding protein-like II"/>
    <property type="match status" value="2"/>
</dbReference>
<evidence type="ECO:0000256" key="3">
    <source>
        <dbReference type="ARBA" id="ARBA00022729"/>
    </source>
</evidence>
<dbReference type="PANTHER" id="PTHR35936:SF17">
    <property type="entry name" value="ARGININE-BINDING EXTRACELLULAR PROTEIN ARTP"/>
    <property type="match status" value="1"/>
</dbReference>
<feature type="domain" description="Solute-binding protein family 3/N-terminal" evidence="5">
    <location>
        <begin position="49"/>
        <end position="284"/>
    </location>
</feature>
<evidence type="ECO:0000256" key="1">
    <source>
        <dbReference type="ARBA" id="ARBA00004196"/>
    </source>
</evidence>
<dbReference type="SMART" id="SM00062">
    <property type="entry name" value="PBPb"/>
    <property type="match status" value="1"/>
</dbReference>
<evidence type="ECO:0000259" key="5">
    <source>
        <dbReference type="SMART" id="SM00062"/>
    </source>
</evidence>